<organism evidence="3 4">
    <name type="scientific">Mycena sanguinolenta</name>
    <dbReference type="NCBI Taxonomy" id="230812"/>
    <lineage>
        <taxon>Eukaryota</taxon>
        <taxon>Fungi</taxon>
        <taxon>Dikarya</taxon>
        <taxon>Basidiomycota</taxon>
        <taxon>Agaricomycotina</taxon>
        <taxon>Agaricomycetes</taxon>
        <taxon>Agaricomycetidae</taxon>
        <taxon>Agaricales</taxon>
        <taxon>Marasmiineae</taxon>
        <taxon>Mycenaceae</taxon>
        <taxon>Mycena</taxon>
    </lineage>
</organism>
<dbReference type="Proteomes" id="UP000623467">
    <property type="component" value="Unassembled WGS sequence"/>
</dbReference>
<comment type="caution">
    <text evidence="3">The sequence shown here is derived from an EMBL/GenBank/DDBJ whole genome shotgun (WGS) entry which is preliminary data.</text>
</comment>
<accession>A0A8H7CSV6</accession>
<keyword evidence="2" id="KW-0472">Membrane</keyword>
<sequence length="404" mass="44965">MWLYGLNWQNLATSTPLLGANGGLPLHQPSAVREKEELLSSNPNASLFQPVLVPIPGVRNRRLRLPVPTLRLRRQRDPLLVYFACMAVVLTVILVFRGFGRTEWDEETSDEPSTLVFRREDLQRIWNWEIASGHYPSGQSIPKEIGLPDPPPRTTSTSRYNPHSAVVASADTDTLGAGPKRLYPDIQSTPPHVSYPPRPLPGSVTDLDIVMKYCDFSTGKYVRDCLEVLRVGAGLDNGQRTRRGSIDDWKYIYMEDPNSTTSLTVADVADDLVPPPISRPGAAKPKGRDNDPDAGLIRKHGAKWEPPLTLPATLTHQPAASFSKPCDPENPRVFHMFWTGPFTDKPYMALLAFLFTQNTGLHEPQDAPSPAVCRLQFWMWINPGPAAAVLNPNAIHDMFAQLKE</sequence>
<dbReference type="OrthoDB" id="108365at2759"/>
<feature type="region of interest" description="Disordered" evidence="1">
    <location>
        <begin position="276"/>
        <end position="298"/>
    </location>
</feature>
<proteinExistence type="predicted"/>
<name>A0A8H7CSV6_9AGAR</name>
<keyword evidence="4" id="KW-1185">Reference proteome</keyword>
<evidence type="ECO:0000313" key="4">
    <source>
        <dbReference type="Proteomes" id="UP000623467"/>
    </source>
</evidence>
<dbReference type="AlphaFoldDB" id="A0A8H7CSV6"/>
<keyword evidence="2" id="KW-1133">Transmembrane helix</keyword>
<evidence type="ECO:0000256" key="2">
    <source>
        <dbReference type="SAM" id="Phobius"/>
    </source>
</evidence>
<protein>
    <submittedName>
        <fullName evidence="3">Uncharacterized protein</fullName>
    </submittedName>
</protein>
<evidence type="ECO:0000256" key="1">
    <source>
        <dbReference type="SAM" id="MobiDB-lite"/>
    </source>
</evidence>
<reference evidence="3" key="1">
    <citation type="submission" date="2020-05" db="EMBL/GenBank/DDBJ databases">
        <title>Mycena genomes resolve the evolution of fungal bioluminescence.</title>
        <authorList>
            <person name="Tsai I.J."/>
        </authorList>
    </citation>
    <scope>NUCLEOTIDE SEQUENCE</scope>
    <source>
        <strain evidence="3">160909Yilan</strain>
    </source>
</reference>
<keyword evidence="2" id="KW-0812">Transmembrane</keyword>
<feature type="transmembrane region" description="Helical" evidence="2">
    <location>
        <begin position="79"/>
        <end position="99"/>
    </location>
</feature>
<dbReference type="EMBL" id="JACAZH010000018">
    <property type="protein sequence ID" value="KAF7346841.1"/>
    <property type="molecule type" value="Genomic_DNA"/>
</dbReference>
<gene>
    <name evidence="3" type="ORF">MSAN_01823300</name>
</gene>
<feature type="region of interest" description="Disordered" evidence="1">
    <location>
        <begin position="137"/>
        <end position="160"/>
    </location>
</feature>
<evidence type="ECO:0000313" key="3">
    <source>
        <dbReference type="EMBL" id="KAF7346841.1"/>
    </source>
</evidence>